<feature type="region of interest" description="Disordered" evidence="1">
    <location>
        <begin position="219"/>
        <end position="244"/>
    </location>
</feature>
<name>A0A9Q0QMW2_9MAGN</name>
<accession>A0A9Q0QMW2</accession>
<organism evidence="2 3">
    <name type="scientific">Protea cynaroides</name>
    <dbReference type="NCBI Taxonomy" id="273540"/>
    <lineage>
        <taxon>Eukaryota</taxon>
        <taxon>Viridiplantae</taxon>
        <taxon>Streptophyta</taxon>
        <taxon>Embryophyta</taxon>
        <taxon>Tracheophyta</taxon>
        <taxon>Spermatophyta</taxon>
        <taxon>Magnoliopsida</taxon>
        <taxon>Proteales</taxon>
        <taxon>Proteaceae</taxon>
        <taxon>Protea</taxon>
    </lineage>
</organism>
<reference evidence="2" key="1">
    <citation type="journal article" date="2023" name="Plant J.">
        <title>The genome of the king protea, Protea cynaroides.</title>
        <authorList>
            <person name="Chang J."/>
            <person name="Duong T.A."/>
            <person name="Schoeman C."/>
            <person name="Ma X."/>
            <person name="Roodt D."/>
            <person name="Barker N."/>
            <person name="Li Z."/>
            <person name="Van de Peer Y."/>
            <person name="Mizrachi E."/>
        </authorList>
    </citation>
    <scope>NUCLEOTIDE SEQUENCE</scope>
    <source>
        <tissue evidence="2">Young leaves</tissue>
    </source>
</reference>
<protein>
    <submittedName>
        <fullName evidence="2">Uncharacterized protein</fullName>
    </submittedName>
</protein>
<comment type="caution">
    <text evidence="2">The sequence shown here is derived from an EMBL/GenBank/DDBJ whole genome shotgun (WGS) entry which is preliminary data.</text>
</comment>
<gene>
    <name evidence="2" type="ORF">NE237_017409</name>
</gene>
<evidence type="ECO:0000256" key="1">
    <source>
        <dbReference type="SAM" id="MobiDB-lite"/>
    </source>
</evidence>
<proteinExistence type="predicted"/>
<dbReference type="OrthoDB" id="435402at2759"/>
<evidence type="ECO:0000313" key="2">
    <source>
        <dbReference type="EMBL" id="KAJ4965560.1"/>
    </source>
</evidence>
<dbReference type="EMBL" id="JAMYWD010000007">
    <property type="protein sequence ID" value="KAJ4965560.1"/>
    <property type="molecule type" value="Genomic_DNA"/>
</dbReference>
<evidence type="ECO:0000313" key="3">
    <source>
        <dbReference type="Proteomes" id="UP001141806"/>
    </source>
</evidence>
<dbReference type="AlphaFoldDB" id="A0A9Q0QMW2"/>
<sequence length="312" mass="35593">MPLSGYFYRCFYIFSGSSGSDWFYVAEQEPVQLIANSNIALPNSTKNFLSHDLRQKIIKQVDHQFSDMSLVASDLFVKHINKHPKVYVSNNFVCENWYCYSYNICYCILKENKSLINSNHLLVQALQALAKLLTFSLTTVMDNVKTIRVCHPQECSALHSKNDVLISNKLHALMEYETIEQAEKAWVEKLDERNWRKSHRVRLLLRHLPRSVLKSRKSEYDQFERNSDEDDQAPSSESLKDSHLSNNVELSIEINRGWARGRGKSHGCTQGHNGCGLLSSPQSSSFIQGRPGFTIGRGKPVNTLIVPSLPVE</sequence>
<dbReference type="Proteomes" id="UP001141806">
    <property type="component" value="Unassembled WGS sequence"/>
</dbReference>
<keyword evidence="3" id="KW-1185">Reference proteome</keyword>